<gene>
    <name evidence="2" type="ORF">M9Y10_045834</name>
</gene>
<organism evidence="2 3">
    <name type="scientific">Tritrichomonas musculus</name>
    <dbReference type="NCBI Taxonomy" id="1915356"/>
    <lineage>
        <taxon>Eukaryota</taxon>
        <taxon>Metamonada</taxon>
        <taxon>Parabasalia</taxon>
        <taxon>Tritrichomonadida</taxon>
        <taxon>Tritrichomonadidae</taxon>
        <taxon>Tritrichomonas</taxon>
    </lineage>
</organism>
<dbReference type="EMBL" id="JAPFFF010000009">
    <property type="protein sequence ID" value="KAK8883184.1"/>
    <property type="molecule type" value="Genomic_DNA"/>
</dbReference>
<evidence type="ECO:0008006" key="4">
    <source>
        <dbReference type="Google" id="ProtNLM"/>
    </source>
</evidence>
<sequence>MRNQKVRYVRQPIRRDPLKISLLMGKIIIILGNIGVFVQAAFAGFSLFIIICDYALLSDYQFMSYYSKISPSINFLNIYISVISCIINTTYTTFCWILVPRLYLNIILTACIAVSIVTLILSLTNIKISQIFYAMSQRQSDWFKNPDFDHNGNWRRKAFIPFQTKEMIRCILYFIQALLYIYGHQFTNYTLIKQFDL</sequence>
<feature type="transmembrane region" description="Helical" evidence="1">
    <location>
        <begin position="44"/>
        <end position="63"/>
    </location>
</feature>
<keyword evidence="1" id="KW-0812">Transmembrane</keyword>
<keyword evidence="1" id="KW-0472">Membrane</keyword>
<name>A0ABR2JWE1_9EUKA</name>
<proteinExistence type="predicted"/>
<evidence type="ECO:0000256" key="1">
    <source>
        <dbReference type="SAM" id="Phobius"/>
    </source>
</evidence>
<feature type="transmembrane region" description="Helical" evidence="1">
    <location>
        <begin position="105"/>
        <end position="126"/>
    </location>
</feature>
<accession>A0ABR2JWE1</accession>
<protein>
    <recommendedName>
        <fullName evidence="4">Transmembrane protein</fullName>
    </recommendedName>
</protein>
<evidence type="ECO:0000313" key="2">
    <source>
        <dbReference type="EMBL" id="KAK8883184.1"/>
    </source>
</evidence>
<reference evidence="2 3" key="1">
    <citation type="submission" date="2024-04" db="EMBL/GenBank/DDBJ databases">
        <title>Tritrichomonas musculus Genome.</title>
        <authorList>
            <person name="Alves-Ferreira E."/>
            <person name="Grigg M."/>
            <person name="Lorenzi H."/>
            <person name="Galac M."/>
        </authorList>
    </citation>
    <scope>NUCLEOTIDE SEQUENCE [LARGE SCALE GENOMIC DNA]</scope>
    <source>
        <strain evidence="2 3">EAF2021</strain>
    </source>
</reference>
<feature type="transmembrane region" description="Helical" evidence="1">
    <location>
        <begin position="166"/>
        <end position="183"/>
    </location>
</feature>
<keyword evidence="3" id="KW-1185">Reference proteome</keyword>
<keyword evidence="1" id="KW-1133">Transmembrane helix</keyword>
<feature type="transmembrane region" description="Helical" evidence="1">
    <location>
        <begin position="75"/>
        <end position="99"/>
    </location>
</feature>
<evidence type="ECO:0000313" key="3">
    <source>
        <dbReference type="Proteomes" id="UP001470230"/>
    </source>
</evidence>
<dbReference type="Proteomes" id="UP001470230">
    <property type="component" value="Unassembled WGS sequence"/>
</dbReference>
<feature type="transmembrane region" description="Helical" evidence="1">
    <location>
        <begin position="20"/>
        <end position="38"/>
    </location>
</feature>
<comment type="caution">
    <text evidence="2">The sequence shown here is derived from an EMBL/GenBank/DDBJ whole genome shotgun (WGS) entry which is preliminary data.</text>
</comment>